<evidence type="ECO:0000313" key="3">
    <source>
        <dbReference type="Proteomes" id="UP000269721"/>
    </source>
</evidence>
<organism evidence="2 3">
    <name type="scientific">Blyttiomyces helicus</name>
    <dbReference type="NCBI Taxonomy" id="388810"/>
    <lineage>
        <taxon>Eukaryota</taxon>
        <taxon>Fungi</taxon>
        <taxon>Fungi incertae sedis</taxon>
        <taxon>Chytridiomycota</taxon>
        <taxon>Chytridiomycota incertae sedis</taxon>
        <taxon>Chytridiomycetes</taxon>
        <taxon>Chytridiomycetes incertae sedis</taxon>
        <taxon>Blyttiomyces</taxon>
    </lineage>
</organism>
<accession>A0A4V1IQF8</accession>
<sequence length="230" mass="25194">MPLLRQCPRHTAAAAAATRDITHRGGSGLQSNLVGLWGGERTHTSPPPLSFGFPAVHSFSEPPTASPKQLPQAPSTFLWSKYVRRQVLFRIVATVLDFQAISHTSRGYESTSFLGYSPSHIYEPGCQKHPIASVPSATPRSQRKKGALVTSMKGFNAATYRPNSTFEHEEFGIDRHIATFLIDAEANKETAGLREKNSRFTYSPSPGVVWVGRHTTRDLPTGHSVPSRSS</sequence>
<dbReference type="EMBL" id="KZ998225">
    <property type="protein sequence ID" value="RKO86407.1"/>
    <property type="molecule type" value="Genomic_DNA"/>
</dbReference>
<feature type="region of interest" description="Disordered" evidence="1">
    <location>
        <begin position="204"/>
        <end position="230"/>
    </location>
</feature>
<proteinExistence type="predicted"/>
<dbReference type="AlphaFoldDB" id="A0A4V1IQF8"/>
<gene>
    <name evidence="2" type="ORF">BDK51DRAFT_46995</name>
</gene>
<keyword evidence="3" id="KW-1185">Reference proteome</keyword>
<dbReference type="Proteomes" id="UP000269721">
    <property type="component" value="Unassembled WGS sequence"/>
</dbReference>
<evidence type="ECO:0000256" key="1">
    <source>
        <dbReference type="SAM" id="MobiDB-lite"/>
    </source>
</evidence>
<evidence type="ECO:0000313" key="2">
    <source>
        <dbReference type="EMBL" id="RKO86407.1"/>
    </source>
</evidence>
<name>A0A4V1IQF8_9FUNG</name>
<protein>
    <submittedName>
        <fullName evidence="2">Uncharacterized protein</fullName>
    </submittedName>
</protein>
<reference evidence="3" key="1">
    <citation type="journal article" date="2018" name="Nat. Microbiol.">
        <title>Leveraging single-cell genomics to expand the fungal tree of life.</title>
        <authorList>
            <person name="Ahrendt S.R."/>
            <person name="Quandt C.A."/>
            <person name="Ciobanu D."/>
            <person name="Clum A."/>
            <person name="Salamov A."/>
            <person name="Andreopoulos B."/>
            <person name="Cheng J.F."/>
            <person name="Woyke T."/>
            <person name="Pelin A."/>
            <person name="Henrissat B."/>
            <person name="Reynolds N.K."/>
            <person name="Benny G.L."/>
            <person name="Smith M.E."/>
            <person name="James T.Y."/>
            <person name="Grigoriev I.V."/>
        </authorList>
    </citation>
    <scope>NUCLEOTIDE SEQUENCE [LARGE SCALE GENOMIC DNA]</scope>
</reference>